<organism evidence="1 2">
    <name type="scientific">Mikania micrantha</name>
    <name type="common">bitter vine</name>
    <dbReference type="NCBI Taxonomy" id="192012"/>
    <lineage>
        <taxon>Eukaryota</taxon>
        <taxon>Viridiplantae</taxon>
        <taxon>Streptophyta</taxon>
        <taxon>Embryophyta</taxon>
        <taxon>Tracheophyta</taxon>
        <taxon>Spermatophyta</taxon>
        <taxon>Magnoliopsida</taxon>
        <taxon>eudicotyledons</taxon>
        <taxon>Gunneridae</taxon>
        <taxon>Pentapetalae</taxon>
        <taxon>asterids</taxon>
        <taxon>campanulids</taxon>
        <taxon>Asterales</taxon>
        <taxon>Asteraceae</taxon>
        <taxon>Asteroideae</taxon>
        <taxon>Heliantheae alliance</taxon>
        <taxon>Eupatorieae</taxon>
        <taxon>Mikania</taxon>
    </lineage>
</organism>
<sequence length="153" mass="17842">MPQHFVNIRLEGDYPIPTLSAVWKRYRNDAAGAWELIYQERIQRYRSIIEANKEHVLPPPGEGADLRGVYVTRIARFNGLIDMEPAGMEAFRPVRLDRRTVLGMRIAQTFPRRRWERNVVDGGSRRRKTCSGLQEKLQLLTLLWEGDGLMVMY</sequence>
<dbReference type="EMBL" id="SZYD01000014">
    <property type="protein sequence ID" value="KAD4178303.1"/>
    <property type="molecule type" value="Genomic_DNA"/>
</dbReference>
<accession>A0A5N6MV47</accession>
<keyword evidence="2" id="KW-1185">Reference proteome</keyword>
<dbReference type="Proteomes" id="UP000326396">
    <property type="component" value="Linkage Group LG4"/>
</dbReference>
<evidence type="ECO:0000313" key="2">
    <source>
        <dbReference type="Proteomes" id="UP000326396"/>
    </source>
</evidence>
<reference evidence="1 2" key="1">
    <citation type="submission" date="2019-05" db="EMBL/GenBank/DDBJ databases">
        <title>Mikania micrantha, genome provides insights into the molecular mechanism of rapid growth.</title>
        <authorList>
            <person name="Liu B."/>
        </authorList>
    </citation>
    <scope>NUCLEOTIDE SEQUENCE [LARGE SCALE GENOMIC DNA]</scope>
    <source>
        <strain evidence="1">NLD-2019</strain>
        <tissue evidence="1">Leaf</tissue>
    </source>
</reference>
<evidence type="ECO:0000313" key="1">
    <source>
        <dbReference type="EMBL" id="KAD4178303.1"/>
    </source>
</evidence>
<name>A0A5N6MV47_9ASTR</name>
<dbReference type="AlphaFoldDB" id="A0A5N6MV47"/>
<protein>
    <submittedName>
        <fullName evidence="1">Uncharacterized protein</fullName>
    </submittedName>
</protein>
<proteinExistence type="predicted"/>
<gene>
    <name evidence="1" type="ORF">E3N88_26894</name>
</gene>
<comment type="caution">
    <text evidence="1">The sequence shown here is derived from an EMBL/GenBank/DDBJ whole genome shotgun (WGS) entry which is preliminary data.</text>
</comment>